<dbReference type="OrthoDB" id="72053at2759"/>
<dbReference type="GO" id="GO:0003756">
    <property type="term" value="F:protein disulfide isomerase activity"/>
    <property type="evidence" value="ECO:0007669"/>
    <property type="project" value="TreeGrafter"/>
</dbReference>
<evidence type="ECO:0000256" key="1">
    <source>
        <dbReference type="ARBA" id="ARBA00006347"/>
    </source>
</evidence>
<comment type="similarity">
    <text evidence="1">Belongs to the protein disulfide isomerase family.</text>
</comment>
<dbReference type="EMBL" id="JRES01001097">
    <property type="protein sequence ID" value="KNC25550.1"/>
    <property type="molecule type" value="Genomic_DNA"/>
</dbReference>
<gene>
    <name evidence="2" type="ORF">FF38_12973</name>
</gene>
<dbReference type="GO" id="GO:0005783">
    <property type="term" value="C:endoplasmic reticulum"/>
    <property type="evidence" value="ECO:0007669"/>
    <property type="project" value="TreeGrafter"/>
</dbReference>
<dbReference type="STRING" id="7375.A0A0L0BZS2"/>
<sequence length="581" mass="69419">MGNENMDKVLQIFNNILSDSEALDEAVDEEFYCSIFGREPPKPPHMEINFEKYLRDTYRGKIKLLQRSTFHQIKRPTLIMFNHFQQKCAYLAKWLHLLSQLSKKYDNCIEFLAADMLDIDIMHKEWKSLDYICKFTSPERQAPYIFAIDQSKRIYQYNNSNKSLEYLMEFCEQFLSGKLCISETLPLDNDKNLVKICVYQNYEELVLKSNKHILLVVGKRRGSNPYDTNYEKVALALKDYNLEVCYLIAESNYVPFELNCILYPTLLYFPEKNKNIFTKFGYGCRKDEYVIKWLKQQIENSVNGIEKYKETEKPISDRFDNLEKYLTEHFNKSIKLFNREYFYDFQLSRKNILLIFGSLPFRKSSHFNKYLEKLEELQQNFKFEVEISIADYRDFDIIKQDYECDNFSDDLSADEIKIYAFDIQQNIYQYDCRQHFDNLYYFLNDLCKGQLYYSQLTPEKLKHNHSLVTTCTADNLKLYVKNCKRHIGLFVYTLNYKDNDKILLALENIARNVKKSGVKILKINAVINYIPLEYRSDQYPVFYFISRFKKRKICCTLSRNSLEIIDFIKTNVKESEEKDNC</sequence>
<dbReference type="GO" id="GO:0006457">
    <property type="term" value="P:protein folding"/>
    <property type="evidence" value="ECO:0007669"/>
    <property type="project" value="TreeGrafter"/>
</dbReference>
<dbReference type="Gene3D" id="3.40.30.10">
    <property type="entry name" value="Glutaredoxin"/>
    <property type="match status" value="2"/>
</dbReference>
<evidence type="ECO:0008006" key="4">
    <source>
        <dbReference type="Google" id="ProtNLM"/>
    </source>
</evidence>
<accession>A0A0L0BZS2</accession>
<dbReference type="AlphaFoldDB" id="A0A0L0BZS2"/>
<dbReference type="Proteomes" id="UP000037069">
    <property type="component" value="Unassembled WGS sequence"/>
</dbReference>
<name>A0A0L0BZS2_LUCCU</name>
<evidence type="ECO:0000313" key="3">
    <source>
        <dbReference type="Proteomes" id="UP000037069"/>
    </source>
</evidence>
<dbReference type="SUPFAM" id="SSF52833">
    <property type="entry name" value="Thioredoxin-like"/>
    <property type="match status" value="1"/>
</dbReference>
<organism evidence="2 3">
    <name type="scientific">Lucilia cuprina</name>
    <name type="common">Green bottle fly</name>
    <name type="synonym">Australian sheep blowfly</name>
    <dbReference type="NCBI Taxonomy" id="7375"/>
    <lineage>
        <taxon>Eukaryota</taxon>
        <taxon>Metazoa</taxon>
        <taxon>Ecdysozoa</taxon>
        <taxon>Arthropoda</taxon>
        <taxon>Hexapoda</taxon>
        <taxon>Insecta</taxon>
        <taxon>Pterygota</taxon>
        <taxon>Neoptera</taxon>
        <taxon>Endopterygota</taxon>
        <taxon>Diptera</taxon>
        <taxon>Brachycera</taxon>
        <taxon>Muscomorpha</taxon>
        <taxon>Oestroidea</taxon>
        <taxon>Calliphoridae</taxon>
        <taxon>Luciliinae</taxon>
        <taxon>Lucilia</taxon>
    </lineage>
</organism>
<keyword evidence="3" id="KW-1185">Reference proteome</keyword>
<reference evidence="2 3" key="1">
    <citation type="journal article" date="2015" name="Nat. Commun.">
        <title>Lucilia cuprina genome unlocks parasitic fly biology to underpin future interventions.</title>
        <authorList>
            <person name="Anstead C.A."/>
            <person name="Korhonen P.K."/>
            <person name="Young N.D."/>
            <person name="Hall R.S."/>
            <person name="Jex A.R."/>
            <person name="Murali S.C."/>
            <person name="Hughes D.S."/>
            <person name="Lee S.F."/>
            <person name="Perry T."/>
            <person name="Stroehlein A.J."/>
            <person name="Ansell B.R."/>
            <person name="Breugelmans B."/>
            <person name="Hofmann A."/>
            <person name="Qu J."/>
            <person name="Dugan S."/>
            <person name="Lee S.L."/>
            <person name="Chao H."/>
            <person name="Dinh H."/>
            <person name="Han Y."/>
            <person name="Doddapaneni H.V."/>
            <person name="Worley K.C."/>
            <person name="Muzny D.M."/>
            <person name="Ioannidis P."/>
            <person name="Waterhouse R.M."/>
            <person name="Zdobnov E.M."/>
            <person name="James P.J."/>
            <person name="Bagnall N.H."/>
            <person name="Kotze A.C."/>
            <person name="Gibbs R.A."/>
            <person name="Richards S."/>
            <person name="Batterham P."/>
            <person name="Gasser R.B."/>
        </authorList>
    </citation>
    <scope>NUCLEOTIDE SEQUENCE [LARGE SCALE GENOMIC DNA]</scope>
    <source>
        <strain evidence="2 3">LS</strain>
        <tissue evidence="2">Full body</tissue>
    </source>
</reference>
<comment type="caution">
    <text evidence="2">The sequence shown here is derived from an EMBL/GenBank/DDBJ whole genome shotgun (WGS) entry which is preliminary data.</text>
</comment>
<protein>
    <recommendedName>
        <fullName evidence="4">Thioredoxin domain-containing protein</fullName>
    </recommendedName>
</protein>
<evidence type="ECO:0000313" key="2">
    <source>
        <dbReference type="EMBL" id="KNC25550.1"/>
    </source>
</evidence>
<dbReference type="InterPro" id="IPR036249">
    <property type="entry name" value="Thioredoxin-like_sf"/>
</dbReference>
<dbReference type="GO" id="GO:0034976">
    <property type="term" value="P:response to endoplasmic reticulum stress"/>
    <property type="evidence" value="ECO:0007669"/>
    <property type="project" value="TreeGrafter"/>
</dbReference>
<proteinExistence type="inferred from homology"/>
<dbReference type="PANTHER" id="PTHR18929">
    <property type="entry name" value="PROTEIN DISULFIDE ISOMERASE"/>
    <property type="match status" value="1"/>
</dbReference>